<dbReference type="PROSITE" id="PS00122">
    <property type="entry name" value="CARBOXYLESTERASE_B_1"/>
    <property type="match status" value="1"/>
</dbReference>
<comment type="similarity">
    <text evidence="1 4">Belongs to the type-B carboxylesterase/lipase family.</text>
</comment>
<dbReference type="Pfam" id="PF00135">
    <property type="entry name" value="COesterase"/>
    <property type="match status" value="1"/>
</dbReference>
<dbReference type="OrthoDB" id="408631at2759"/>
<evidence type="ECO:0000313" key="7">
    <source>
        <dbReference type="Proteomes" id="UP000308652"/>
    </source>
</evidence>
<feature type="domain" description="Carboxylesterase type B" evidence="5">
    <location>
        <begin position="10"/>
        <end position="270"/>
    </location>
</feature>
<keyword evidence="3 4" id="KW-0378">Hydrolase</keyword>
<dbReference type="InterPro" id="IPR002018">
    <property type="entry name" value="CarbesteraseB"/>
</dbReference>
<dbReference type="SUPFAM" id="SSF53474">
    <property type="entry name" value="alpha/beta-Hydrolases"/>
    <property type="match status" value="1"/>
</dbReference>
<dbReference type="Proteomes" id="UP000308652">
    <property type="component" value="Unassembled WGS sequence"/>
</dbReference>
<dbReference type="PANTHER" id="PTHR11559">
    <property type="entry name" value="CARBOXYLESTERASE"/>
    <property type="match status" value="1"/>
</dbReference>
<gene>
    <name evidence="6" type="ORF">BDQ12DRAFT_687998</name>
</gene>
<dbReference type="InterPro" id="IPR050309">
    <property type="entry name" value="Type-B_Carboxylest/Lipase"/>
</dbReference>
<dbReference type="InterPro" id="IPR002168">
    <property type="entry name" value="Lipase_GDXG_HIS_AS"/>
</dbReference>
<reference evidence="6 7" key="1">
    <citation type="journal article" date="2019" name="Nat. Ecol. Evol.">
        <title>Megaphylogeny resolves global patterns of mushroom evolution.</title>
        <authorList>
            <person name="Varga T."/>
            <person name="Krizsan K."/>
            <person name="Foldi C."/>
            <person name="Dima B."/>
            <person name="Sanchez-Garcia M."/>
            <person name="Sanchez-Ramirez S."/>
            <person name="Szollosi G.J."/>
            <person name="Szarkandi J.G."/>
            <person name="Papp V."/>
            <person name="Albert L."/>
            <person name="Andreopoulos W."/>
            <person name="Angelini C."/>
            <person name="Antonin V."/>
            <person name="Barry K.W."/>
            <person name="Bougher N.L."/>
            <person name="Buchanan P."/>
            <person name="Buyck B."/>
            <person name="Bense V."/>
            <person name="Catcheside P."/>
            <person name="Chovatia M."/>
            <person name="Cooper J."/>
            <person name="Damon W."/>
            <person name="Desjardin D."/>
            <person name="Finy P."/>
            <person name="Geml J."/>
            <person name="Haridas S."/>
            <person name="Hughes K."/>
            <person name="Justo A."/>
            <person name="Karasinski D."/>
            <person name="Kautmanova I."/>
            <person name="Kiss B."/>
            <person name="Kocsube S."/>
            <person name="Kotiranta H."/>
            <person name="LaButti K.M."/>
            <person name="Lechner B.E."/>
            <person name="Liimatainen K."/>
            <person name="Lipzen A."/>
            <person name="Lukacs Z."/>
            <person name="Mihaltcheva S."/>
            <person name="Morgado L.N."/>
            <person name="Niskanen T."/>
            <person name="Noordeloos M.E."/>
            <person name="Ohm R.A."/>
            <person name="Ortiz-Santana B."/>
            <person name="Ovrebo C."/>
            <person name="Racz N."/>
            <person name="Riley R."/>
            <person name="Savchenko A."/>
            <person name="Shiryaev A."/>
            <person name="Soop K."/>
            <person name="Spirin V."/>
            <person name="Szebenyi C."/>
            <person name="Tomsovsky M."/>
            <person name="Tulloss R.E."/>
            <person name="Uehling J."/>
            <person name="Grigoriev I.V."/>
            <person name="Vagvolgyi C."/>
            <person name="Papp T."/>
            <person name="Martin F.M."/>
            <person name="Miettinen O."/>
            <person name="Hibbett D.S."/>
            <person name="Nagy L.G."/>
        </authorList>
    </citation>
    <scope>NUCLEOTIDE SEQUENCE [LARGE SCALE GENOMIC DNA]</scope>
    <source>
        <strain evidence="6 7">CBS 166.37</strain>
    </source>
</reference>
<dbReference type="EC" id="3.1.1.-" evidence="4"/>
<dbReference type="InterPro" id="IPR019826">
    <property type="entry name" value="Carboxylesterase_B_AS"/>
</dbReference>
<organism evidence="6 7">
    <name type="scientific">Crucibulum laeve</name>
    <dbReference type="NCBI Taxonomy" id="68775"/>
    <lineage>
        <taxon>Eukaryota</taxon>
        <taxon>Fungi</taxon>
        <taxon>Dikarya</taxon>
        <taxon>Basidiomycota</taxon>
        <taxon>Agaricomycotina</taxon>
        <taxon>Agaricomycetes</taxon>
        <taxon>Agaricomycetidae</taxon>
        <taxon>Agaricales</taxon>
        <taxon>Agaricineae</taxon>
        <taxon>Nidulariaceae</taxon>
        <taxon>Crucibulum</taxon>
    </lineage>
</organism>
<proteinExistence type="inferred from homology"/>
<evidence type="ECO:0000259" key="5">
    <source>
        <dbReference type="Pfam" id="PF00135"/>
    </source>
</evidence>
<accession>A0A5C3LUC8</accession>
<evidence type="ECO:0000256" key="2">
    <source>
        <dbReference type="ARBA" id="ARBA00010515"/>
    </source>
</evidence>
<protein>
    <recommendedName>
        <fullName evidence="4">Carboxylic ester hydrolase</fullName>
        <ecNumber evidence="4">3.1.1.-</ecNumber>
    </recommendedName>
</protein>
<evidence type="ECO:0000313" key="6">
    <source>
        <dbReference type="EMBL" id="TFK35578.1"/>
    </source>
</evidence>
<dbReference type="GO" id="GO:0016787">
    <property type="term" value="F:hydrolase activity"/>
    <property type="evidence" value="ECO:0007669"/>
    <property type="project" value="UniProtKB-KW"/>
</dbReference>
<evidence type="ECO:0000256" key="1">
    <source>
        <dbReference type="ARBA" id="ARBA00005964"/>
    </source>
</evidence>
<dbReference type="Gene3D" id="3.40.50.1820">
    <property type="entry name" value="alpha/beta hydrolase"/>
    <property type="match status" value="1"/>
</dbReference>
<sequence>MNNTTNLFNSVWVPGTLSKAKNLPVIVFIHGGGYVSGSSSGFSGTDTFDGDDLIHEAGGGVVAVTIQYRLGVFGFLAGQKVKDDGALNVGLLDQQFALRWIQQYISKFGGDPKKVTIWGESAGAGSVLQQVIANGGKTTPPLFRGAISSSSFLPSQYKFNDPIPEKIYDSLVSMTGCSPSNDTLACLRTADSNFLDTANVNITLNGFFGTFVTVPVIDGTFITESPTELFKQRKVNGEFLLAVTNTFEGALFVDSNTASTVTIQDYVTQLFPHFGSREITATVAQYQGLGAPIDQAIAIMGE</sequence>
<comment type="similarity">
    <text evidence="2">Belongs to the 'GDXG' lipolytic enzyme family.</text>
</comment>
<feature type="non-terminal residue" evidence="6">
    <location>
        <position position="302"/>
    </location>
</feature>
<evidence type="ECO:0000256" key="4">
    <source>
        <dbReference type="RuleBase" id="RU361235"/>
    </source>
</evidence>
<dbReference type="AlphaFoldDB" id="A0A5C3LUC8"/>
<dbReference type="STRING" id="68775.A0A5C3LUC8"/>
<dbReference type="PROSITE" id="PS01173">
    <property type="entry name" value="LIPASE_GDXG_HIS"/>
    <property type="match status" value="1"/>
</dbReference>
<name>A0A5C3LUC8_9AGAR</name>
<evidence type="ECO:0000256" key="3">
    <source>
        <dbReference type="ARBA" id="ARBA00022801"/>
    </source>
</evidence>
<dbReference type="InterPro" id="IPR029058">
    <property type="entry name" value="AB_hydrolase_fold"/>
</dbReference>
<keyword evidence="7" id="KW-1185">Reference proteome</keyword>
<dbReference type="EMBL" id="ML213620">
    <property type="protein sequence ID" value="TFK35578.1"/>
    <property type="molecule type" value="Genomic_DNA"/>
</dbReference>